<keyword evidence="10" id="KW-1185">Reference proteome</keyword>
<feature type="transmembrane region" description="Helical" evidence="7">
    <location>
        <begin position="132"/>
        <end position="156"/>
    </location>
</feature>
<dbReference type="AlphaFoldDB" id="A0A7Y9Z7D8"/>
<dbReference type="OrthoDB" id="9794684at2"/>
<name>A0A7Y9Z7D8_9MICO</name>
<evidence type="ECO:0000256" key="1">
    <source>
        <dbReference type="ARBA" id="ARBA00004651"/>
    </source>
</evidence>
<comment type="similarity">
    <text evidence="7">Belongs to the binding-protein-dependent transport system permease family.</text>
</comment>
<comment type="caution">
    <text evidence="9">The sequence shown here is derived from an EMBL/GenBank/DDBJ whole genome shotgun (WGS) entry which is preliminary data.</text>
</comment>
<keyword evidence="3" id="KW-1003">Cell membrane</keyword>
<feature type="transmembrane region" description="Helical" evidence="7">
    <location>
        <begin position="282"/>
        <end position="301"/>
    </location>
</feature>
<sequence length="316" mass="34175">MTSTTPPIASERSDGKLHGKAASSAIRQAFSSTIATATIVVIAIVWTIPTLGLFVNSFRSGEDAATTGWWQFFVHPSFSLGNYKEVLTANGGFTMPLVNSLAITIPATIIPIFIASLAAYSLAWMRFRGSDAIFFGIFALQVVPLQMALVPLQQYYVHGLHFFGVTVLPSPGINGTLAQIWLSHTMFSLPLAIFLLHNFIAQIPTPLIEAARVDGAAHLRIFRSIVLPLSMPAIVSFGIFQFLWVWNDLLVAKTFGSSDPAQQPVTARMQSLVGSYGAHLDLLAPAGFLTIIIPIIVFLALQRYFVKGLLAGSVKG</sequence>
<dbReference type="Gene3D" id="1.10.3720.10">
    <property type="entry name" value="MetI-like"/>
    <property type="match status" value="1"/>
</dbReference>
<evidence type="ECO:0000313" key="10">
    <source>
        <dbReference type="Proteomes" id="UP000547973"/>
    </source>
</evidence>
<protein>
    <submittedName>
        <fullName evidence="9">Alpha-glucoside transport system permease protein</fullName>
    </submittedName>
</protein>
<evidence type="ECO:0000256" key="3">
    <source>
        <dbReference type="ARBA" id="ARBA00022475"/>
    </source>
</evidence>
<keyword evidence="5 7" id="KW-1133">Transmembrane helix</keyword>
<dbReference type="InterPro" id="IPR035906">
    <property type="entry name" value="MetI-like_sf"/>
</dbReference>
<accession>A0A7Y9Z7D8</accession>
<evidence type="ECO:0000259" key="8">
    <source>
        <dbReference type="PROSITE" id="PS50928"/>
    </source>
</evidence>
<keyword evidence="2 7" id="KW-0813">Transport</keyword>
<dbReference type="PANTHER" id="PTHR43744:SF4">
    <property type="entry name" value="OSMOPROTECTIVE COMPOUNDS UPTAKE PERMEASE PROTEIN GGTD"/>
    <property type="match status" value="1"/>
</dbReference>
<dbReference type="Pfam" id="PF00528">
    <property type="entry name" value="BPD_transp_1"/>
    <property type="match status" value="1"/>
</dbReference>
<dbReference type="GO" id="GO:0055085">
    <property type="term" value="P:transmembrane transport"/>
    <property type="evidence" value="ECO:0007669"/>
    <property type="project" value="InterPro"/>
</dbReference>
<dbReference type="PROSITE" id="PS50928">
    <property type="entry name" value="ABC_TM1"/>
    <property type="match status" value="1"/>
</dbReference>
<evidence type="ECO:0000256" key="5">
    <source>
        <dbReference type="ARBA" id="ARBA00022989"/>
    </source>
</evidence>
<feature type="transmembrane region" description="Helical" evidence="7">
    <location>
        <begin position="176"/>
        <end position="200"/>
    </location>
</feature>
<evidence type="ECO:0000256" key="2">
    <source>
        <dbReference type="ARBA" id="ARBA00022448"/>
    </source>
</evidence>
<evidence type="ECO:0000313" key="9">
    <source>
        <dbReference type="EMBL" id="NYI40177.1"/>
    </source>
</evidence>
<feature type="transmembrane region" description="Helical" evidence="7">
    <location>
        <begin position="97"/>
        <end position="120"/>
    </location>
</feature>
<organism evidence="9 10">
    <name type="scientific">Demequina lutea</name>
    <dbReference type="NCBI Taxonomy" id="431489"/>
    <lineage>
        <taxon>Bacteria</taxon>
        <taxon>Bacillati</taxon>
        <taxon>Actinomycetota</taxon>
        <taxon>Actinomycetes</taxon>
        <taxon>Micrococcales</taxon>
        <taxon>Demequinaceae</taxon>
        <taxon>Demequina</taxon>
    </lineage>
</organism>
<feature type="transmembrane region" description="Helical" evidence="7">
    <location>
        <begin position="221"/>
        <end position="246"/>
    </location>
</feature>
<comment type="subcellular location">
    <subcellularLocation>
        <location evidence="1 7">Cell membrane</location>
        <topology evidence="1 7">Multi-pass membrane protein</topology>
    </subcellularLocation>
</comment>
<reference evidence="9 10" key="1">
    <citation type="submission" date="2020-07" db="EMBL/GenBank/DDBJ databases">
        <title>Sequencing the genomes of 1000 actinobacteria strains.</title>
        <authorList>
            <person name="Klenk H.-P."/>
        </authorList>
    </citation>
    <scope>NUCLEOTIDE SEQUENCE [LARGE SCALE GENOMIC DNA]</scope>
    <source>
        <strain evidence="9 10">DSM 19970</strain>
    </source>
</reference>
<evidence type="ECO:0000256" key="4">
    <source>
        <dbReference type="ARBA" id="ARBA00022692"/>
    </source>
</evidence>
<dbReference type="Proteomes" id="UP000547973">
    <property type="component" value="Unassembled WGS sequence"/>
</dbReference>
<feature type="transmembrane region" description="Helical" evidence="7">
    <location>
        <begin position="29"/>
        <end position="48"/>
    </location>
</feature>
<dbReference type="EMBL" id="JACBZO010000001">
    <property type="protein sequence ID" value="NYI40177.1"/>
    <property type="molecule type" value="Genomic_DNA"/>
</dbReference>
<dbReference type="SUPFAM" id="SSF161098">
    <property type="entry name" value="MetI-like"/>
    <property type="match status" value="1"/>
</dbReference>
<keyword evidence="6 7" id="KW-0472">Membrane</keyword>
<dbReference type="InterPro" id="IPR000515">
    <property type="entry name" value="MetI-like"/>
</dbReference>
<keyword evidence="4 7" id="KW-0812">Transmembrane</keyword>
<dbReference type="PANTHER" id="PTHR43744">
    <property type="entry name" value="ABC TRANSPORTER PERMEASE PROTEIN MG189-RELATED-RELATED"/>
    <property type="match status" value="1"/>
</dbReference>
<evidence type="ECO:0000256" key="7">
    <source>
        <dbReference type="RuleBase" id="RU363032"/>
    </source>
</evidence>
<evidence type="ECO:0000256" key="6">
    <source>
        <dbReference type="ARBA" id="ARBA00023136"/>
    </source>
</evidence>
<dbReference type="GO" id="GO:0005886">
    <property type="term" value="C:plasma membrane"/>
    <property type="evidence" value="ECO:0007669"/>
    <property type="project" value="UniProtKB-SubCell"/>
</dbReference>
<proteinExistence type="inferred from homology"/>
<dbReference type="CDD" id="cd06261">
    <property type="entry name" value="TM_PBP2"/>
    <property type="match status" value="1"/>
</dbReference>
<feature type="domain" description="ABC transmembrane type-1" evidence="8">
    <location>
        <begin position="97"/>
        <end position="301"/>
    </location>
</feature>
<dbReference type="RefSeq" id="WP_062074834.1">
    <property type="nucleotide sequence ID" value="NZ_BBRC01000004.1"/>
</dbReference>
<gene>
    <name evidence="9" type="ORF">BKA03_000296</name>
</gene>